<reference evidence="1 2" key="1">
    <citation type="submission" date="2021-06" db="EMBL/GenBank/DDBJ databases">
        <title>Caerostris extrusa draft genome.</title>
        <authorList>
            <person name="Kono N."/>
            <person name="Arakawa K."/>
        </authorList>
    </citation>
    <scope>NUCLEOTIDE SEQUENCE [LARGE SCALE GENOMIC DNA]</scope>
</reference>
<evidence type="ECO:0000313" key="2">
    <source>
        <dbReference type="Proteomes" id="UP001054945"/>
    </source>
</evidence>
<gene>
    <name evidence="1" type="ORF">CEXT_600731</name>
</gene>
<dbReference type="EMBL" id="BPLR01003344">
    <property type="protein sequence ID" value="GIX83563.1"/>
    <property type="molecule type" value="Genomic_DNA"/>
</dbReference>
<accession>A0AAV4NFX3</accession>
<comment type="caution">
    <text evidence="1">The sequence shown here is derived from an EMBL/GenBank/DDBJ whole genome shotgun (WGS) entry which is preliminary data.</text>
</comment>
<name>A0AAV4NFX3_CAEEX</name>
<dbReference type="Proteomes" id="UP001054945">
    <property type="component" value="Unassembled WGS sequence"/>
</dbReference>
<keyword evidence="2" id="KW-1185">Reference proteome</keyword>
<organism evidence="1 2">
    <name type="scientific">Caerostris extrusa</name>
    <name type="common">Bark spider</name>
    <name type="synonym">Caerostris bankana</name>
    <dbReference type="NCBI Taxonomy" id="172846"/>
    <lineage>
        <taxon>Eukaryota</taxon>
        <taxon>Metazoa</taxon>
        <taxon>Ecdysozoa</taxon>
        <taxon>Arthropoda</taxon>
        <taxon>Chelicerata</taxon>
        <taxon>Arachnida</taxon>
        <taxon>Araneae</taxon>
        <taxon>Araneomorphae</taxon>
        <taxon>Entelegynae</taxon>
        <taxon>Araneoidea</taxon>
        <taxon>Araneidae</taxon>
        <taxon>Caerostris</taxon>
    </lineage>
</organism>
<sequence length="108" mass="12082">MGVHNSSLAKSHDGEEQDLMCYPIQPSSSEYEGLFNNYSSMFVIRALTKVSCREPDTINQAHWAMEIPTALCVICVRRSRVLPSSPLGHPPAVLSSFCFEQIHILPFD</sequence>
<evidence type="ECO:0000313" key="1">
    <source>
        <dbReference type="EMBL" id="GIX83563.1"/>
    </source>
</evidence>
<proteinExistence type="predicted"/>
<dbReference type="AlphaFoldDB" id="A0AAV4NFX3"/>
<protein>
    <submittedName>
        <fullName evidence="1">Uncharacterized protein</fullName>
    </submittedName>
</protein>